<evidence type="ECO:0000313" key="2">
    <source>
        <dbReference type="Proteomes" id="UP000326912"/>
    </source>
</evidence>
<comment type="caution">
    <text evidence="1">The sequence shown here is derived from an EMBL/GenBank/DDBJ whole genome shotgun (WGS) entry which is preliminary data.</text>
</comment>
<protein>
    <submittedName>
        <fullName evidence="1">Uncharacterized protein</fullName>
    </submittedName>
</protein>
<keyword evidence="2" id="KW-1185">Reference proteome</keyword>
<gene>
    <name evidence="1" type="ORF">KDW_28060</name>
</gene>
<proteinExistence type="predicted"/>
<organism evidence="1 2">
    <name type="scientific">Dictyobacter vulcani</name>
    <dbReference type="NCBI Taxonomy" id="2607529"/>
    <lineage>
        <taxon>Bacteria</taxon>
        <taxon>Bacillati</taxon>
        <taxon>Chloroflexota</taxon>
        <taxon>Ktedonobacteria</taxon>
        <taxon>Ktedonobacterales</taxon>
        <taxon>Dictyobacteraceae</taxon>
        <taxon>Dictyobacter</taxon>
    </lineage>
</organism>
<reference evidence="1 2" key="1">
    <citation type="submission" date="2019-10" db="EMBL/GenBank/DDBJ databases">
        <title>Dictyobacter vulcani sp. nov., within the class Ktedonobacteria, isolated from soil of volcanic Mt. Zao.</title>
        <authorList>
            <person name="Zheng Y."/>
            <person name="Wang C.M."/>
            <person name="Sakai Y."/>
            <person name="Abe K."/>
            <person name="Yokota A."/>
            <person name="Yabe S."/>
        </authorList>
    </citation>
    <scope>NUCLEOTIDE SEQUENCE [LARGE SCALE GENOMIC DNA]</scope>
    <source>
        <strain evidence="1 2">W12</strain>
    </source>
</reference>
<sequence length="61" mass="6924">MIEGAFEEAKSLPYGMWHLDEDVPCMYNHACIAMSILQVVEVREAEVQQTTGPSKQRSHKC</sequence>
<dbReference type="EMBL" id="BKZW01000001">
    <property type="protein sequence ID" value="GER88644.1"/>
    <property type="molecule type" value="Genomic_DNA"/>
</dbReference>
<evidence type="ECO:0000313" key="1">
    <source>
        <dbReference type="EMBL" id="GER88644.1"/>
    </source>
</evidence>
<dbReference type="AlphaFoldDB" id="A0A5J4KGP6"/>
<dbReference type="Proteomes" id="UP000326912">
    <property type="component" value="Unassembled WGS sequence"/>
</dbReference>
<accession>A0A5J4KGP6</accession>
<name>A0A5J4KGP6_9CHLR</name>